<proteinExistence type="inferred from homology"/>
<keyword evidence="8" id="KW-1185">Reference proteome</keyword>
<reference evidence="7" key="1">
    <citation type="submission" date="2020-12" db="EMBL/GenBank/DDBJ databases">
        <authorList>
            <person name="Iha C."/>
        </authorList>
    </citation>
    <scope>NUCLEOTIDE SEQUENCE</scope>
</reference>
<dbReference type="PANTHER" id="PTHR13848">
    <property type="entry name" value="PROTEIN YIPPEE-LIKE CG15309-RELATED"/>
    <property type="match status" value="1"/>
</dbReference>
<dbReference type="InterPro" id="IPR039058">
    <property type="entry name" value="Yippee_fam"/>
</dbReference>
<feature type="region of interest" description="Disordered" evidence="5">
    <location>
        <begin position="57"/>
        <end position="79"/>
    </location>
</feature>
<evidence type="ECO:0000256" key="4">
    <source>
        <dbReference type="RuleBase" id="RU110713"/>
    </source>
</evidence>
<name>A0A8S1J0X4_9CHLO</name>
<protein>
    <recommendedName>
        <fullName evidence="4">Protein yippee-like</fullName>
    </recommendedName>
</protein>
<feature type="compositionally biased region" description="Acidic residues" evidence="5">
    <location>
        <begin position="70"/>
        <end position="79"/>
    </location>
</feature>
<dbReference type="PROSITE" id="PS51792">
    <property type="entry name" value="YIPPEE"/>
    <property type="match status" value="1"/>
</dbReference>
<evidence type="ECO:0000313" key="7">
    <source>
        <dbReference type="EMBL" id="CAD7699577.1"/>
    </source>
</evidence>
<dbReference type="InterPro" id="IPR034751">
    <property type="entry name" value="Yippee"/>
</dbReference>
<keyword evidence="3" id="KW-0862">Zinc</keyword>
<comment type="similarity">
    <text evidence="1 4">Belongs to the yippee family.</text>
</comment>
<dbReference type="EMBL" id="CAJHUC010001060">
    <property type="protein sequence ID" value="CAD7699577.1"/>
    <property type="molecule type" value="Genomic_DNA"/>
</dbReference>
<dbReference type="InterPro" id="IPR004910">
    <property type="entry name" value="Yippee/Mis18/Cereblon"/>
</dbReference>
<feature type="domain" description="Yippee" evidence="6">
    <location>
        <begin position="1"/>
        <end position="50"/>
    </location>
</feature>
<keyword evidence="2" id="KW-0479">Metal-binding</keyword>
<dbReference type="Pfam" id="PF03226">
    <property type="entry name" value="Yippee-Mis18"/>
    <property type="match status" value="1"/>
</dbReference>
<evidence type="ECO:0000313" key="8">
    <source>
        <dbReference type="Proteomes" id="UP000708148"/>
    </source>
</evidence>
<comment type="caution">
    <text evidence="7">The sequence shown here is derived from an EMBL/GenBank/DDBJ whole genome shotgun (WGS) entry which is preliminary data.</text>
</comment>
<evidence type="ECO:0000256" key="2">
    <source>
        <dbReference type="ARBA" id="ARBA00022723"/>
    </source>
</evidence>
<dbReference type="AlphaFoldDB" id="A0A8S1J0X4"/>
<evidence type="ECO:0000259" key="6">
    <source>
        <dbReference type="PROSITE" id="PS51792"/>
    </source>
</evidence>
<accession>A0A8S1J0X4</accession>
<evidence type="ECO:0000256" key="1">
    <source>
        <dbReference type="ARBA" id="ARBA00005613"/>
    </source>
</evidence>
<dbReference type="Proteomes" id="UP000708148">
    <property type="component" value="Unassembled WGS sequence"/>
</dbReference>
<gene>
    <name evidence="7" type="ORF">OSTQU699_LOCUS4936</name>
</gene>
<sequence>MTTGMHIVRDAFCTKCMFPVGWKYEEARCKAQKYKEGKYILERSKMLVQDHETVCAAAPGTSPSTNVADSGDDNADQWE</sequence>
<evidence type="ECO:0000256" key="5">
    <source>
        <dbReference type="SAM" id="MobiDB-lite"/>
    </source>
</evidence>
<organism evidence="7 8">
    <name type="scientific">Ostreobium quekettii</name>
    <dbReference type="NCBI Taxonomy" id="121088"/>
    <lineage>
        <taxon>Eukaryota</taxon>
        <taxon>Viridiplantae</taxon>
        <taxon>Chlorophyta</taxon>
        <taxon>core chlorophytes</taxon>
        <taxon>Ulvophyceae</taxon>
        <taxon>TCBD clade</taxon>
        <taxon>Bryopsidales</taxon>
        <taxon>Ostreobineae</taxon>
        <taxon>Ostreobiaceae</taxon>
        <taxon>Ostreobium</taxon>
    </lineage>
</organism>
<dbReference type="OrthoDB" id="6407410at2759"/>
<evidence type="ECO:0000256" key="3">
    <source>
        <dbReference type="ARBA" id="ARBA00022833"/>
    </source>
</evidence>
<dbReference type="GO" id="GO:0046872">
    <property type="term" value="F:metal ion binding"/>
    <property type="evidence" value="ECO:0007669"/>
    <property type="project" value="UniProtKB-KW"/>
</dbReference>